<dbReference type="EMBL" id="CP019699">
    <property type="protein sequence ID" value="AQS56148.1"/>
    <property type="molecule type" value="Genomic_DNA"/>
</dbReference>
<dbReference type="Gene3D" id="1.10.10.60">
    <property type="entry name" value="Homeodomain-like"/>
    <property type="match status" value="1"/>
</dbReference>
<evidence type="ECO:0000256" key="3">
    <source>
        <dbReference type="ARBA" id="ARBA00023015"/>
    </source>
</evidence>
<dbReference type="KEGG" id="ntr:B0W44_10600"/>
<dbReference type="STRING" id="1471761.B0W44_10600"/>
<dbReference type="Proteomes" id="UP000188603">
    <property type="component" value="Chromosome"/>
</dbReference>
<keyword evidence="2" id="KW-0067">ATP-binding</keyword>
<accession>A0A1U9K7Z0</accession>
<dbReference type="InterPro" id="IPR009057">
    <property type="entry name" value="Homeodomain-like_sf"/>
</dbReference>
<dbReference type="Gene3D" id="3.40.50.300">
    <property type="entry name" value="P-loop containing nucleotide triphosphate hydrolases"/>
    <property type="match status" value="1"/>
</dbReference>
<feature type="compositionally biased region" description="Basic and acidic residues" evidence="5">
    <location>
        <begin position="1"/>
        <end position="19"/>
    </location>
</feature>
<dbReference type="InterPro" id="IPR025944">
    <property type="entry name" value="Sigma_54_int_dom_CS"/>
</dbReference>
<dbReference type="InterPro" id="IPR003593">
    <property type="entry name" value="AAA+_ATPase"/>
</dbReference>
<dbReference type="InterPro" id="IPR025662">
    <property type="entry name" value="Sigma_54_int_dom_ATP-bd_1"/>
</dbReference>
<sequence length="357" mass="40444">MEKNEQFADDTSLSRRGDKLSPFMKTNSTRTLRSLEQHEQTVWECPKAQNVLRLSRRIARTDASVLIQGETGTGKEVVARAIHRASGRNGPFVPVNCGAIPESLVAAELFGYEKGAFTGASPRGHRGKFIVADRGTLFLDEIGEMPYASQVALLRALEDKRITPVGSNRPTSVDVRIIAATNRNLVRDVNERRFRADLYYRLCEIELTLPPLREREDLFPLSAHFLQTIAHELGVESLTLEEKAKARMKEYEWPGNIRELRHTLRQAAYQALFGRQSTTIRTQDLRFSAQHTKQPTLSYDEESFLERQIVKTGGNLSQTAKNAGIGRTTLYRKLNRYPRLKEVLDHVKGRRASTSHT</sequence>
<keyword evidence="3" id="KW-0805">Transcription regulation</keyword>
<feature type="region of interest" description="Disordered" evidence="5">
    <location>
        <begin position="1"/>
        <end position="27"/>
    </location>
</feature>
<evidence type="ECO:0000313" key="7">
    <source>
        <dbReference type="EMBL" id="AQS56148.1"/>
    </source>
</evidence>
<dbReference type="OrthoDB" id="9771372at2"/>
<dbReference type="SUPFAM" id="SSF46689">
    <property type="entry name" value="Homeodomain-like"/>
    <property type="match status" value="1"/>
</dbReference>
<dbReference type="GO" id="GO:0005524">
    <property type="term" value="F:ATP binding"/>
    <property type="evidence" value="ECO:0007669"/>
    <property type="project" value="UniProtKB-KW"/>
</dbReference>
<dbReference type="RefSeq" id="WP_077720009.1">
    <property type="nucleotide sequence ID" value="NZ_CP019699.1"/>
</dbReference>
<evidence type="ECO:0000256" key="5">
    <source>
        <dbReference type="SAM" id="MobiDB-lite"/>
    </source>
</evidence>
<dbReference type="CDD" id="cd00009">
    <property type="entry name" value="AAA"/>
    <property type="match status" value="1"/>
</dbReference>
<dbReference type="SUPFAM" id="SSF52540">
    <property type="entry name" value="P-loop containing nucleoside triphosphate hydrolases"/>
    <property type="match status" value="1"/>
</dbReference>
<proteinExistence type="predicted"/>
<dbReference type="PROSITE" id="PS00688">
    <property type="entry name" value="SIGMA54_INTERACT_3"/>
    <property type="match status" value="1"/>
</dbReference>
<dbReference type="InterPro" id="IPR027417">
    <property type="entry name" value="P-loop_NTPase"/>
</dbReference>
<evidence type="ECO:0000256" key="1">
    <source>
        <dbReference type="ARBA" id="ARBA00022741"/>
    </source>
</evidence>
<dbReference type="AlphaFoldDB" id="A0A1U9K7Z0"/>
<dbReference type="PROSITE" id="PS50045">
    <property type="entry name" value="SIGMA54_INTERACT_4"/>
    <property type="match status" value="1"/>
</dbReference>
<dbReference type="PANTHER" id="PTHR32071:SF81">
    <property type="entry name" value="PROPIONATE CATABOLISM OPERON REGULATORY PROTEIN"/>
    <property type="match status" value="1"/>
</dbReference>
<gene>
    <name evidence="7" type="ORF">B0W44_10600</name>
</gene>
<dbReference type="GO" id="GO:0043565">
    <property type="term" value="F:sequence-specific DNA binding"/>
    <property type="evidence" value="ECO:0007669"/>
    <property type="project" value="InterPro"/>
</dbReference>
<keyword evidence="4" id="KW-0804">Transcription</keyword>
<dbReference type="InterPro" id="IPR058031">
    <property type="entry name" value="AAA_lid_NorR"/>
</dbReference>
<dbReference type="InterPro" id="IPR002078">
    <property type="entry name" value="Sigma_54_int"/>
</dbReference>
<evidence type="ECO:0000256" key="4">
    <source>
        <dbReference type="ARBA" id="ARBA00023163"/>
    </source>
</evidence>
<evidence type="ECO:0000256" key="2">
    <source>
        <dbReference type="ARBA" id="ARBA00022840"/>
    </source>
</evidence>
<evidence type="ECO:0000259" key="6">
    <source>
        <dbReference type="PROSITE" id="PS50045"/>
    </source>
</evidence>
<dbReference type="Pfam" id="PF25601">
    <property type="entry name" value="AAA_lid_14"/>
    <property type="match status" value="1"/>
</dbReference>
<dbReference type="Pfam" id="PF02954">
    <property type="entry name" value="HTH_8"/>
    <property type="match status" value="1"/>
</dbReference>
<feature type="domain" description="Sigma-54 factor interaction" evidence="6">
    <location>
        <begin position="41"/>
        <end position="269"/>
    </location>
</feature>
<organism evidence="7 8">
    <name type="scientific">Novibacillus thermophilus</name>
    <dbReference type="NCBI Taxonomy" id="1471761"/>
    <lineage>
        <taxon>Bacteria</taxon>
        <taxon>Bacillati</taxon>
        <taxon>Bacillota</taxon>
        <taxon>Bacilli</taxon>
        <taxon>Bacillales</taxon>
        <taxon>Thermoactinomycetaceae</taxon>
        <taxon>Novibacillus</taxon>
    </lineage>
</organism>
<dbReference type="Pfam" id="PF00158">
    <property type="entry name" value="Sigma54_activat"/>
    <property type="match status" value="1"/>
</dbReference>
<dbReference type="PANTHER" id="PTHR32071">
    <property type="entry name" value="TRANSCRIPTIONAL REGULATORY PROTEIN"/>
    <property type="match status" value="1"/>
</dbReference>
<dbReference type="SMART" id="SM00382">
    <property type="entry name" value="AAA"/>
    <property type="match status" value="1"/>
</dbReference>
<dbReference type="InterPro" id="IPR002197">
    <property type="entry name" value="HTH_Fis"/>
</dbReference>
<dbReference type="GO" id="GO:0006355">
    <property type="term" value="P:regulation of DNA-templated transcription"/>
    <property type="evidence" value="ECO:0007669"/>
    <property type="project" value="InterPro"/>
</dbReference>
<name>A0A1U9K7Z0_9BACL</name>
<dbReference type="PROSITE" id="PS00675">
    <property type="entry name" value="SIGMA54_INTERACT_1"/>
    <property type="match status" value="1"/>
</dbReference>
<dbReference type="FunFam" id="3.40.50.300:FF:000006">
    <property type="entry name" value="DNA-binding transcriptional regulator NtrC"/>
    <property type="match status" value="1"/>
</dbReference>
<evidence type="ECO:0000313" key="8">
    <source>
        <dbReference type="Proteomes" id="UP000188603"/>
    </source>
</evidence>
<reference evidence="7 8" key="1">
    <citation type="journal article" date="2015" name="Int. J. Syst. Evol. Microbiol.">
        <title>Novibacillus thermophilus gen. nov., sp. nov., a Gram-staining-negative and moderately thermophilic member of the family Thermoactinomycetaceae.</title>
        <authorList>
            <person name="Yang G."/>
            <person name="Chen J."/>
            <person name="Zhou S."/>
        </authorList>
    </citation>
    <scope>NUCLEOTIDE SEQUENCE [LARGE SCALE GENOMIC DNA]</scope>
    <source>
        <strain evidence="7 8">SG-1</strain>
    </source>
</reference>
<protein>
    <recommendedName>
        <fullName evidence="6">Sigma-54 factor interaction domain-containing protein</fullName>
    </recommendedName>
</protein>
<dbReference type="Gene3D" id="1.10.8.60">
    <property type="match status" value="1"/>
</dbReference>
<keyword evidence="1" id="KW-0547">Nucleotide-binding</keyword>
<keyword evidence="8" id="KW-1185">Reference proteome</keyword>